<reference evidence="2 3" key="1">
    <citation type="submission" date="2017-04" db="EMBL/GenBank/DDBJ databases">
        <title>Draft genome sequence of Marssonina coronaria NL1: causal agent of apple blotch.</title>
        <authorList>
            <person name="Cheng Q."/>
        </authorList>
    </citation>
    <scope>NUCLEOTIDE SEQUENCE [LARGE SCALE GENOMIC DNA]</scope>
    <source>
        <strain evidence="2 3">NL1</strain>
    </source>
</reference>
<gene>
    <name evidence="2" type="ORF">B2J93_7597</name>
</gene>
<comment type="caution">
    <text evidence="2">The sequence shown here is derived from an EMBL/GenBank/DDBJ whole genome shotgun (WGS) entry which is preliminary data.</text>
</comment>
<proteinExistence type="predicted"/>
<sequence>MALILPSSSSPKNTSSVNSVAKPMLKVHFKSSQDDVNSSNHGATTASSRAKDTETLKEFSRTFSLLVPPPLDIIPILTKNPAKQELLRAQAEEAALVHEHPLER</sequence>
<feature type="compositionally biased region" description="Polar residues" evidence="1">
    <location>
        <begin position="34"/>
        <end position="48"/>
    </location>
</feature>
<name>A0A218Z688_9HELO</name>
<evidence type="ECO:0000256" key="1">
    <source>
        <dbReference type="SAM" id="MobiDB-lite"/>
    </source>
</evidence>
<dbReference type="Proteomes" id="UP000242519">
    <property type="component" value="Unassembled WGS sequence"/>
</dbReference>
<dbReference type="EMBL" id="MZNU01000176">
    <property type="protein sequence ID" value="OWP03579.1"/>
    <property type="molecule type" value="Genomic_DNA"/>
</dbReference>
<evidence type="ECO:0000313" key="2">
    <source>
        <dbReference type="EMBL" id="OWP03579.1"/>
    </source>
</evidence>
<dbReference type="AlphaFoldDB" id="A0A218Z688"/>
<keyword evidence="3" id="KW-1185">Reference proteome</keyword>
<feature type="region of interest" description="Disordered" evidence="1">
    <location>
        <begin position="1"/>
        <end position="53"/>
    </location>
</feature>
<dbReference type="InParanoid" id="A0A218Z688"/>
<protein>
    <submittedName>
        <fullName evidence="2">Uncharacterized protein</fullName>
    </submittedName>
</protein>
<feature type="compositionally biased region" description="Low complexity" evidence="1">
    <location>
        <begin position="1"/>
        <end position="20"/>
    </location>
</feature>
<accession>A0A218Z688</accession>
<organism evidence="2 3">
    <name type="scientific">Diplocarpon coronariae</name>
    <dbReference type="NCBI Taxonomy" id="2795749"/>
    <lineage>
        <taxon>Eukaryota</taxon>
        <taxon>Fungi</taxon>
        <taxon>Dikarya</taxon>
        <taxon>Ascomycota</taxon>
        <taxon>Pezizomycotina</taxon>
        <taxon>Leotiomycetes</taxon>
        <taxon>Helotiales</taxon>
        <taxon>Drepanopezizaceae</taxon>
        <taxon>Diplocarpon</taxon>
    </lineage>
</organism>
<evidence type="ECO:0000313" key="3">
    <source>
        <dbReference type="Proteomes" id="UP000242519"/>
    </source>
</evidence>